<sequence length="134" mass="14541">MSRWLCWDGKSGHFAFHVGTVREYRMLFGTSAVMARLGLAHQRGTYGGDAAPSQATQYCQKQINAPPAPLAMTTSAAGRPVHFSPPEPGDTLPLAGFERTVVTSAFWAPCSISISHDLSGTFRFAIRDTAEKPR</sequence>
<dbReference type="AlphaFoldDB" id="A0A5C2SBK3"/>
<organism evidence="1 2">
    <name type="scientific">Lentinus tigrinus ALCF2SS1-6</name>
    <dbReference type="NCBI Taxonomy" id="1328759"/>
    <lineage>
        <taxon>Eukaryota</taxon>
        <taxon>Fungi</taxon>
        <taxon>Dikarya</taxon>
        <taxon>Basidiomycota</taxon>
        <taxon>Agaricomycotina</taxon>
        <taxon>Agaricomycetes</taxon>
        <taxon>Polyporales</taxon>
        <taxon>Polyporaceae</taxon>
        <taxon>Lentinus</taxon>
    </lineage>
</organism>
<dbReference type="Proteomes" id="UP000313359">
    <property type="component" value="Unassembled WGS sequence"/>
</dbReference>
<accession>A0A5C2SBK3</accession>
<dbReference type="EMBL" id="ML122263">
    <property type="protein sequence ID" value="RPD61150.1"/>
    <property type="molecule type" value="Genomic_DNA"/>
</dbReference>
<keyword evidence="2" id="KW-1185">Reference proteome</keyword>
<evidence type="ECO:0000313" key="1">
    <source>
        <dbReference type="EMBL" id="RPD61150.1"/>
    </source>
</evidence>
<evidence type="ECO:0000313" key="2">
    <source>
        <dbReference type="Proteomes" id="UP000313359"/>
    </source>
</evidence>
<proteinExistence type="predicted"/>
<protein>
    <submittedName>
        <fullName evidence="1">Uncharacterized protein</fullName>
    </submittedName>
</protein>
<reference evidence="1" key="1">
    <citation type="journal article" date="2018" name="Genome Biol. Evol.">
        <title>Genomics and development of Lentinus tigrinus, a white-rot wood-decaying mushroom with dimorphic fruiting bodies.</title>
        <authorList>
            <person name="Wu B."/>
            <person name="Xu Z."/>
            <person name="Knudson A."/>
            <person name="Carlson A."/>
            <person name="Chen N."/>
            <person name="Kovaka S."/>
            <person name="LaButti K."/>
            <person name="Lipzen A."/>
            <person name="Pennachio C."/>
            <person name="Riley R."/>
            <person name="Schakwitz W."/>
            <person name="Umezawa K."/>
            <person name="Ohm R.A."/>
            <person name="Grigoriev I.V."/>
            <person name="Nagy L.G."/>
            <person name="Gibbons J."/>
            <person name="Hibbett D."/>
        </authorList>
    </citation>
    <scope>NUCLEOTIDE SEQUENCE [LARGE SCALE GENOMIC DNA]</scope>
    <source>
        <strain evidence="1">ALCF2SS1-6</strain>
    </source>
</reference>
<gene>
    <name evidence="1" type="ORF">L227DRAFT_77532</name>
</gene>
<name>A0A5C2SBK3_9APHY</name>